<keyword evidence="1" id="KW-0812">Transmembrane</keyword>
<evidence type="ECO:0008006" key="3">
    <source>
        <dbReference type="Google" id="ProtNLM"/>
    </source>
</evidence>
<feature type="transmembrane region" description="Helical" evidence="1">
    <location>
        <begin position="347"/>
        <end position="365"/>
    </location>
</feature>
<gene>
    <name evidence="2" type="ORF">DF3PB_120014</name>
</gene>
<feature type="transmembrane region" description="Helical" evidence="1">
    <location>
        <begin position="28"/>
        <end position="48"/>
    </location>
</feature>
<keyword evidence="1" id="KW-1133">Transmembrane helix</keyword>
<feature type="transmembrane region" description="Helical" evidence="1">
    <location>
        <begin position="110"/>
        <end position="131"/>
    </location>
</feature>
<reference evidence="2" key="1">
    <citation type="submission" date="2018-07" db="EMBL/GenBank/DDBJ databases">
        <authorList>
            <person name="Quirk P.G."/>
            <person name="Krulwich T.A."/>
        </authorList>
    </citation>
    <scope>NUCLEOTIDE SEQUENCE</scope>
</reference>
<keyword evidence="1" id="KW-0472">Membrane</keyword>
<accession>A0A380T9J2</accession>
<feature type="transmembrane region" description="Helical" evidence="1">
    <location>
        <begin position="194"/>
        <end position="219"/>
    </location>
</feature>
<proteinExistence type="predicted"/>
<sequence>MFGRSPHPFDRLMKNTPIHRQPVDRLTWLDGCVIGLLFSTALAGYGPLALRLATGSYFEYYNLAFDFDASRVFSLLTASQPDPIGFKHPLMLLFRPFGLALTTLGVPDKAAAGLVMAGTGAATLSLVYLFLRAALIARPEAISLSILFAVTGTQMMTSMITETYGFAGLSLIFVWLVAQLRLSSPTRYEKLRYVAAIMAAGVTITNAAQPVIAEILVMWRRWGARAAVPRVIRFAITFALLFAAVALLLWFPEIRDALGDPLASLKAVWWMQTKGPTTGLAKVLQTFLGFSFVSPEYTVVPLPESTRMIDFRDWLFPSYGGMFVAFWLVFLIVGTIAGIADAVYRPIAIAMLAALLWNVVFHMSFQYRGSLYIYAAHTHFLTFGLACGLARHLNNKLTRTTYVSAVLAMAIAIASVNIPLAIDFASRFDVPDTQCPAPCP</sequence>
<feature type="transmembrane region" description="Helical" evidence="1">
    <location>
        <begin position="319"/>
        <end position="340"/>
    </location>
</feature>
<evidence type="ECO:0000313" key="2">
    <source>
        <dbReference type="EMBL" id="SUS04147.1"/>
    </source>
</evidence>
<feature type="transmembrane region" description="Helical" evidence="1">
    <location>
        <begin position="231"/>
        <end position="251"/>
    </location>
</feature>
<protein>
    <recommendedName>
        <fullName evidence="3">Glycosyltransferase RgtA/B/C/D-like domain-containing protein</fullName>
    </recommendedName>
</protein>
<organism evidence="2">
    <name type="scientific">metagenome</name>
    <dbReference type="NCBI Taxonomy" id="256318"/>
    <lineage>
        <taxon>unclassified sequences</taxon>
        <taxon>metagenomes</taxon>
    </lineage>
</organism>
<evidence type="ECO:0000256" key="1">
    <source>
        <dbReference type="SAM" id="Phobius"/>
    </source>
</evidence>
<feature type="transmembrane region" description="Helical" evidence="1">
    <location>
        <begin position="402"/>
        <end position="422"/>
    </location>
</feature>
<dbReference type="EMBL" id="UIDG01000024">
    <property type="protein sequence ID" value="SUS04147.1"/>
    <property type="molecule type" value="Genomic_DNA"/>
</dbReference>
<feature type="transmembrane region" description="Helical" evidence="1">
    <location>
        <begin position="371"/>
        <end position="390"/>
    </location>
</feature>
<dbReference type="AlphaFoldDB" id="A0A380T9J2"/>
<feature type="transmembrane region" description="Helical" evidence="1">
    <location>
        <begin position="164"/>
        <end position="182"/>
    </location>
</feature>
<name>A0A380T9J2_9ZZZZ</name>